<dbReference type="AlphaFoldDB" id="A0A2M8ZBW2"/>
<feature type="domain" description="Glycosyl transferase family 1" evidence="1">
    <location>
        <begin position="213"/>
        <end position="365"/>
    </location>
</feature>
<dbReference type="Pfam" id="PF00534">
    <property type="entry name" value="Glycos_transf_1"/>
    <property type="match status" value="1"/>
</dbReference>
<evidence type="ECO:0000259" key="1">
    <source>
        <dbReference type="Pfam" id="PF00534"/>
    </source>
</evidence>
<dbReference type="Proteomes" id="UP000231092">
    <property type="component" value="Unassembled WGS sequence"/>
</dbReference>
<name>A0A2M8ZBW2_9FIRM</name>
<reference evidence="2 3" key="1">
    <citation type="submission" date="2017-11" db="EMBL/GenBank/DDBJ databases">
        <title>Understudied soil microbes with underappreciated capabilities: Untangling the Clostridium saccharolyticum group.</title>
        <authorList>
            <person name="Leschine S."/>
        </authorList>
    </citation>
    <scope>NUCLEOTIDE SEQUENCE [LARGE SCALE GENOMIC DNA]</scope>
    <source>
        <strain evidence="2 3">18A</strain>
    </source>
</reference>
<dbReference type="EMBL" id="PGET01000001">
    <property type="protein sequence ID" value="PJJ30944.1"/>
    <property type="molecule type" value="Genomic_DNA"/>
</dbReference>
<evidence type="ECO:0000313" key="2">
    <source>
        <dbReference type="EMBL" id="PJJ30944.1"/>
    </source>
</evidence>
<gene>
    <name evidence="2" type="ORF">H171_4566</name>
</gene>
<dbReference type="PANTHER" id="PTHR12526">
    <property type="entry name" value="GLYCOSYLTRANSFERASE"/>
    <property type="match status" value="1"/>
</dbReference>
<dbReference type="InterPro" id="IPR001296">
    <property type="entry name" value="Glyco_trans_1"/>
</dbReference>
<dbReference type="Gene3D" id="3.40.50.2000">
    <property type="entry name" value="Glycogen Phosphorylase B"/>
    <property type="match status" value="2"/>
</dbReference>
<dbReference type="CDD" id="cd03811">
    <property type="entry name" value="GT4_GT28_WabH-like"/>
    <property type="match status" value="1"/>
</dbReference>
<sequence length="391" mass="43955">MRYERKVAFLLPSMTMGGVSKMLLDILRDLKDSTCKVEILLLNREGEMLDQLPEWVTVKKVAGIKDLEGLRKNISNLLNRLGLKHLFHILKGIYHRHGHLLVSKRYTFVNDSYDVVVAFQDGMATWYAARNIAGTCKLAVIHTDFEKAQYDASIEMKIYGGFDGIYCTSQSARESFLRCLPEFAEHTQVLLPHIDRADICRKAAIFNGVELSTTGVNIVTVARLSHEKGIDKALSVLGKLLVAGYDVHWYFIGDGVDRDRLEALAIKLGCKDNAVFTGKLDNPYRTMAVADIYVQPSKYESYCIALAEARALGCAIVTTDFPSAHEQLDHGGGIISGTTEQSLFDSIKILIDDPEERKKIALQNRELFCEDIYINNRLVQDIKDLFKGEKL</sequence>
<evidence type="ECO:0000313" key="3">
    <source>
        <dbReference type="Proteomes" id="UP000231092"/>
    </source>
</evidence>
<dbReference type="SUPFAM" id="SSF53756">
    <property type="entry name" value="UDP-Glycosyltransferase/glycogen phosphorylase"/>
    <property type="match status" value="1"/>
</dbReference>
<dbReference type="PANTHER" id="PTHR12526:SF630">
    <property type="entry name" value="GLYCOSYLTRANSFERASE"/>
    <property type="match status" value="1"/>
</dbReference>
<keyword evidence="2" id="KW-0808">Transferase</keyword>
<proteinExistence type="predicted"/>
<protein>
    <submittedName>
        <fullName evidence="2">Glycosyltransferase involved in cell wall biosynthesis</fullName>
    </submittedName>
</protein>
<organism evidence="2 3">
    <name type="scientific">[Clostridium] celerecrescens 18A</name>
    <dbReference type="NCBI Taxonomy" id="1286362"/>
    <lineage>
        <taxon>Bacteria</taxon>
        <taxon>Bacillati</taxon>
        <taxon>Bacillota</taxon>
        <taxon>Clostridia</taxon>
        <taxon>Lachnospirales</taxon>
        <taxon>Lachnospiraceae</taxon>
        <taxon>Lacrimispora</taxon>
    </lineage>
</organism>
<accession>A0A2M8ZBW2</accession>
<dbReference type="GO" id="GO:0016757">
    <property type="term" value="F:glycosyltransferase activity"/>
    <property type="evidence" value="ECO:0007669"/>
    <property type="project" value="InterPro"/>
</dbReference>
<comment type="caution">
    <text evidence="2">The sequence shown here is derived from an EMBL/GenBank/DDBJ whole genome shotgun (WGS) entry which is preliminary data.</text>
</comment>